<name>A0A1L8CP14_9PROT</name>
<comment type="caution">
    <text evidence="2">The sequence shown here is derived from an EMBL/GenBank/DDBJ whole genome shotgun (WGS) entry which is preliminary data.</text>
</comment>
<proteinExistence type="predicted"/>
<dbReference type="EMBL" id="BDFD01000013">
    <property type="protein sequence ID" value="GAV20665.1"/>
    <property type="molecule type" value="Genomic_DNA"/>
</dbReference>
<keyword evidence="3" id="KW-1185">Reference proteome</keyword>
<evidence type="ECO:0000313" key="3">
    <source>
        <dbReference type="Proteomes" id="UP000231632"/>
    </source>
</evidence>
<evidence type="ECO:0000313" key="2">
    <source>
        <dbReference type="EMBL" id="GAV20665.1"/>
    </source>
</evidence>
<dbReference type="Pfam" id="PF18423">
    <property type="entry name" value="zf_CopZ"/>
    <property type="match status" value="1"/>
</dbReference>
<evidence type="ECO:0000259" key="1">
    <source>
        <dbReference type="Pfam" id="PF18423"/>
    </source>
</evidence>
<accession>A0A1L8CP14</accession>
<reference evidence="2 3" key="1">
    <citation type="journal article" date="2017" name="Arch. Microbiol.">
        <title>Mariprofundus micogutta sp. nov., a novel iron-oxidizing zetaproteobacterium isolated from a deep-sea hydrothermal field at the Bayonnaise knoll of the Izu-Ogasawara arc, and a description of Mariprofundales ord. nov. and Zetaproteobacteria classis nov.</title>
        <authorList>
            <person name="Makita H."/>
            <person name="Tanaka E."/>
            <person name="Mitsunobu S."/>
            <person name="Miyazaki M."/>
            <person name="Nunoura T."/>
            <person name="Uematsu K."/>
            <person name="Takaki Y."/>
            <person name="Nishi S."/>
            <person name="Shimamura S."/>
            <person name="Takai K."/>
        </authorList>
    </citation>
    <scope>NUCLEOTIDE SEQUENCE [LARGE SCALE GENOMIC DNA]</scope>
    <source>
        <strain evidence="2 3">ET2</strain>
    </source>
</reference>
<dbReference type="CDD" id="cd10141">
    <property type="entry name" value="CopZ-like_Fer2_BFD-like"/>
    <property type="match status" value="1"/>
</dbReference>
<dbReference type="Gene3D" id="1.10.10.1100">
    <property type="entry name" value="BFD-like [2Fe-2S]-binding domain"/>
    <property type="match status" value="1"/>
</dbReference>
<feature type="domain" description="CopZ zinc binding" evidence="1">
    <location>
        <begin position="15"/>
        <end position="73"/>
    </location>
</feature>
<organism evidence="2 3">
    <name type="scientific">Mariprofundus micogutta</name>
    <dbReference type="NCBI Taxonomy" id="1921010"/>
    <lineage>
        <taxon>Bacteria</taxon>
        <taxon>Pseudomonadati</taxon>
        <taxon>Pseudomonadota</taxon>
        <taxon>Candidatius Mariprofundia</taxon>
        <taxon>Mariprofundales</taxon>
        <taxon>Mariprofundaceae</taxon>
        <taxon>Mariprofundus</taxon>
    </lineage>
</organism>
<protein>
    <recommendedName>
        <fullName evidence="1">CopZ zinc binding domain-containing protein</fullName>
    </recommendedName>
</protein>
<dbReference type="InterPro" id="IPR040890">
    <property type="entry name" value="Znf_CopZ"/>
</dbReference>
<dbReference type="Gene3D" id="2.20.25.270">
    <property type="match status" value="1"/>
</dbReference>
<dbReference type="Proteomes" id="UP000231632">
    <property type="component" value="Unassembled WGS sequence"/>
</dbReference>
<dbReference type="NCBIfam" id="NF047645">
    <property type="entry name" value="CopZ_Nterm_CC"/>
    <property type="match status" value="1"/>
</dbReference>
<dbReference type="InterPro" id="IPR041854">
    <property type="entry name" value="BFD-like_2Fe2S-bd_dom_sf"/>
</dbReference>
<dbReference type="STRING" id="1921010.MMIC_P1637"/>
<sequence>MSCCSSNSTSKKMRQDCPECGGSCLSVALKTMLLHVQFPGNQHITEGDYFYCPSMECNTGYFSSSTFIPKQQLRAFKPHRQKMLCYCFDISESLYLSALESGVSEPIKTFVVRQTKSGSCACEVRNPSGRCCLADFKRREKSYELT</sequence>
<gene>
    <name evidence="2" type="ORF">MMIC_P1637</name>
</gene>
<dbReference type="AlphaFoldDB" id="A0A1L8CP14"/>